<reference evidence="1" key="1">
    <citation type="journal article" date="2021" name="PeerJ">
        <title>Extensive microbial diversity within the chicken gut microbiome revealed by metagenomics and culture.</title>
        <authorList>
            <person name="Gilroy R."/>
            <person name="Ravi A."/>
            <person name="Getino M."/>
            <person name="Pursley I."/>
            <person name="Horton D.L."/>
            <person name="Alikhan N.F."/>
            <person name="Baker D."/>
            <person name="Gharbi K."/>
            <person name="Hall N."/>
            <person name="Watson M."/>
            <person name="Adriaenssens E.M."/>
            <person name="Foster-Nyarko E."/>
            <person name="Jarju S."/>
            <person name="Secka A."/>
            <person name="Antonio M."/>
            <person name="Oren A."/>
            <person name="Chaudhuri R.R."/>
            <person name="La Ragione R."/>
            <person name="Hildebrand F."/>
            <person name="Pallen M.J."/>
        </authorList>
    </citation>
    <scope>NUCLEOTIDE SEQUENCE</scope>
    <source>
        <strain evidence="1">ChiBcolR8-3208</strain>
    </source>
</reference>
<proteinExistence type="predicted"/>
<dbReference type="Proteomes" id="UP000824214">
    <property type="component" value="Unassembled WGS sequence"/>
</dbReference>
<reference evidence="1" key="2">
    <citation type="submission" date="2021-04" db="EMBL/GenBank/DDBJ databases">
        <authorList>
            <person name="Gilroy R."/>
        </authorList>
    </citation>
    <scope>NUCLEOTIDE SEQUENCE</scope>
    <source>
        <strain evidence="1">ChiBcolR8-3208</strain>
    </source>
</reference>
<organism evidence="1 2">
    <name type="scientific">Candidatus Acutalibacter ornithocaccae</name>
    <dbReference type="NCBI Taxonomy" id="2838416"/>
    <lineage>
        <taxon>Bacteria</taxon>
        <taxon>Bacillati</taxon>
        <taxon>Bacillota</taxon>
        <taxon>Clostridia</taxon>
        <taxon>Eubacteriales</taxon>
        <taxon>Acutalibacteraceae</taxon>
        <taxon>Acutalibacter</taxon>
    </lineage>
</organism>
<comment type="caution">
    <text evidence="1">The sequence shown here is derived from an EMBL/GenBank/DDBJ whole genome shotgun (WGS) entry which is preliminary data.</text>
</comment>
<sequence>MKRCAALFLAVLLCGVLKGCAPRPEKGQALVEEKGVKVTYTGMEQAEDGDVALHLAVENNSGQPIVVNVQEFSANRCQMAAFFASKVAAGETSHAVLTIPAGELERYGLDTVEEASFFLVVFHGDTLEPILTTEQLHVDL</sequence>
<name>A0A9D2RZ06_9FIRM</name>
<gene>
    <name evidence="1" type="ORF">H9942_08020</name>
</gene>
<accession>A0A9D2RZ06</accession>
<evidence type="ECO:0000313" key="1">
    <source>
        <dbReference type="EMBL" id="HJB37997.1"/>
    </source>
</evidence>
<dbReference type="EMBL" id="DWXZ01000171">
    <property type="protein sequence ID" value="HJB37997.1"/>
    <property type="molecule type" value="Genomic_DNA"/>
</dbReference>
<protein>
    <submittedName>
        <fullName evidence="1">Uncharacterized protein</fullName>
    </submittedName>
</protein>
<evidence type="ECO:0000313" key="2">
    <source>
        <dbReference type="Proteomes" id="UP000824214"/>
    </source>
</evidence>
<dbReference type="AlphaFoldDB" id="A0A9D2RZ06"/>